<dbReference type="AlphaFoldDB" id="A0AA94XQB7"/>
<evidence type="ECO:0000313" key="3">
    <source>
        <dbReference type="Proteomes" id="UP001060018"/>
    </source>
</evidence>
<gene>
    <name evidence="2" type="ORF">NUH22_11315</name>
</gene>
<reference evidence="2" key="1">
    <citation type="journal article" date="2022" name="Pest Manag. Sci.">
        <title>Glutamicibacter halophytocola-mediated host fitness of potato tuber moth on Solanaceae crops.</title>
        <authorList>
            <person name="Wang W."/>
            <person name="Xiao G."/>
            <person name="Du G."/>
            <person name="Chang L."/>
            <person name="Yang Y."/>
            <person name="Ye J."/>
            <person name="Chen B."/>
        </authorList>
    </citation>
    <scope>NUCLEOTIDE SEQUENCE</scope>
    <source>
        <strain evidence="2">S2</strain>
    </source>
</reference>
<dbReference type="InterPro" id="IPR036028">
    <property type="entry name" value="SH3-like_dom_sf"/>
</dbReference>
<dbReference type="EMBL" id="CP102487">
    <property type="protein sequence ID" value="UUX57900.1"/>
    <property type="molecule type" value="Genomic_DNA"/>
</dbReference>
<name>A0AA94XQB7_9MICC</name>
<protein>
    <submittedName>
        <fullName evidence="2">SH3 domain-containing protein</fullName>
    </submittedName>
</protein>
<dbReference type="GO" id="GO:0016810">
    <property type="term" value="F:hydrolase activity, acting on carbon-nitrogen (but not peptide) bonds"/>
    <property type="evidence" value="ECO:0007669"/>
    <property type="project" value="InterPro"/>
</dbReference>
<dbReference type="Pfam" id="PF08239">
    <property type="entry name" value="SH3_3"/>
    <property type="match status" value="2"/>
</dbReference>
<dbReference type="CDD" id="cd10917">
    <property type="entry name" value="CE4_NodB_like_6s_7s"/>
    <property type="match status" value="1"/>
</dbReference>
<sequence>MLGENFHGLATRSLGALALAAGLIAGSIPLAAAATPASSVAPVAREASVTVASELSIDLPARVRTTANLNLRTGPSTAYSVLLSIPKGTSVPVLGRASSGWYKVSYSGRTGYVSDYYVVAANVRTLDSLNLRTGTSTSYRILITIPKGTTVPAYARASNGWYKVSYDGFTGWVSGTYVTTYPKPPSAPLYSGPNRTSRVVLTFDDCPRTLNEYKAAIDYAASANIGLVLAPTGDCIASYKSRYGVDLPSLARAKGQWVINHSISHPDLRPLSCQQAGAQLSGTGVHTNFGRPPYGAVDGSVRCGYDSRGMAMWIWTRDTEDWDVKSKSITISRASAAVPGDTVLMHMQWYGFSPDSLRQIKANLANRGIGVCRAYRGSDGAGSIVRTSVKLPSSLPC</sequence>
<dbReference type="Gene3D" id="2.30.30.40">
    <property type="entry name" value="SH3 Domains"/>
    <property type="match status" value="2"/>
</dbReference>
<dbReference type="PANTHER" id="PTHR34408:SF1">
    <property type="entry name" value="GLYCOSYL HYDROLASE FAMILY 19 DOMAIN-CONTAINING PROTEIN HI_1415"/>
    <property type="match status" value="1"/>
</dbReference>
<dbReference type="InterPro" id="IPR052354">
    <property type="entry name" value="Cell_Wall_Dynamics_Protein"/>
</dbReference>
<dbReference type="RefSeq" id="WP_257745335.1">
    <property type="nucleotide sequence ID" value="NZ_CP102487.1"/>
</dbReference>
<dbReference type="Pfam" id="PF01522">
    <property type="entry name" value="Polysacc_deac_1"/>
    <property type="match status" value="1"/>
</dbReference>
<dbReference type="GO" id="GO:0005975">
    <property type="term" value="P:carbohydrate metabolic process"/>
    <property type="evidence" value="ECO:0007669"/>
    <property type="project" value="InterPro"/>
</dbReference>
<evidence type="ECO:0000259" key="1">
    <source>
        <dbReference type="PROSITE" id="PS51781"/>
    </source>
</evidence>
<dbReference type="SUPFAM" id="SSF88713">
    <property type="entry name" value="Glycoside hydrolase/deacetylase"/>
    <property type="match status" value="1"/>
</dbReference>
<dbReference type="SMART" id="SM00287">
    <property type="entry name" value="SH3b"/>
    <property type="match status" value="2"/>
</dbReference>
<dbReference type="PROSITE" id="PS51781">
    <property type="entry name" value="SH3B"/>
    <property type="match status" value="1"/>
</dbReference>
<dbReference type="Proteomes" id="UP001060018">
    <property type="component" value="Chromosome"/>
</dbReference>
<dbReference type="Gene3D" id="3.20.20.370">
    <property type="entry name" value="Glycoside hydrolase/deacetylase"/>
    <property type="match status" value="1"/>
</dbReference>
<dbReference type="PANTHER" id="PTHR34408">
    <property type="entry name" value="FAMILY PROTEIN, PUTATIVE-RELATED"/>
    <property type="match status" value="1"/>
</dbReference>
<accession>A0AA94XQB7</accession>
<dbReference type="SUPFAM" id="SSF50044">
    <property type="entry name" value="SH3-domain"/>
    <property type="match status" value="2"/>
</dbReference>
<organism evidence="2 3">
    <name type="scientific">Glutamicibacter halophytocola</name>
    <dbReference type="NCBI Taxonomy" id="1933880"/>
    <lineage>
        <taxon>Bacteria</taxon>
        <taxon>Bacillati</taxon>
        <taxon>Actinomycetota</taxon>
        <taxon>Actinomycetes</taxon>
        <taxon>Micrococcales</taxon>
        <taxon>Micrococcaceae</taxon>
        <taxon>Glutamicibacter</taxon>
    </lineage>
</organism>
<dbReference type="InterPro" id="IPR002509">
    <property type="entry name" value="NODB_dom"/>
</dbReference>
<evidence type="ECO:0000313" key="2">
    <source>
        <dbReference type="EMBL" id="UUX57900.1"/>
    </source>
</evidence>
<dbReference type="InterPro" id="IPR003646">
    <property type="entry name" value="SH3-like_bac-type"/>
</dbReference>
<dbReference type="InterPro" id="IPR011330">
    <property type="entry name" value="Glyco_hydro/deAcase_b/a-brl"/>
</dbReference>
<proteinExistence type="predicted"/>
<feature type="domain" description="SH3b" evidence="1">
    <location>
        <begin position="114"/>
        <end position="182"/>
    </location>
</feature>